<proteinExistence type="predicted"/>
<name>A0A109MYT5_9BACI</name>
<dbReference type="EMBL" id="LNNH01000018">
    <property type="protein sequence ID" value="KWW20298.1"/>
    <property type="molecule type" value="Genomic_DNA"/>
</dbReference>
<dbReference type="RefSeq" id="WP_061142127.1">
    <property type="nucleotide sequence ID" value="NZ_LNNH01000018.1"/>
</dbReference>
<dbReference type="AlphaFoldDB" id="A0A109MYT5"/>
<dbReference type="Proteomes" id="UP000064189">
    <property type="component" value="Unassembled WGS sequence"/>
</dbReference>
<comment type="caution">
    <text evidence="2">The sequence shown here is derived from an EMBL/GenBank/DDBJ whole genome shotgun (WGS) entry which is preliminary data.</text>
</comment>
<gene>
    <name evidence="2" type="ORF">AS888_19360</name>
</gene>
<evidence type="ECO:0008006" key="4">
    <source>
        <dbReference type="Google" id="ProtNLM"/>
    </source>
</evidence>
<feature type="compositionally biased region" description="Low complexity" evidence="1">
    <location>
        <begin position="37"/>
        <end position="48"/>
    </location>
</feature>
<feature type="region of interest" description="Disordered" evidence="1">
    <location>
        <begin position="28"/>
        <end position="48"/>
    </location>
</feature>
<organism evidence="2 3">
    <name type="scientific">Peribacillus simplex</name>
    <dbReference type="NCBI Taxonomy" id="1478"/>
    <lineage>
        <taxon>Bacteria</taxon>
        <taxon>Bacillati</taxon>
        <taxon>Bacillota</taxon>
        <taxon>Bacilli</taxon>
        <taxon>Bacillales</taxon>
        <taxon>Bacillaceae</taxon>
        <taxon>Peribacillus</taxon>
    </lineage>
</organism>
<evidence type="ECO:0000256" key="1">
    <source>
        <dbReference type="SAM" id="MobiDB-lite"/>
    </source>
</evidence>
<evidence type="ECO:0000313" key="3">
    <source>
        <dbReference type="Proteomes" id="UP000064189"/>
    </source>
</evidence>
<keyword evidence="3" id="KW-1185">Reference proteome</keyword>
<sequence>MLPKYAFPFIICMFLLMGCDTTEKTSEKSVHDPIETKQNNSSNQKNKSLENKLLPPKFSITKFEMNYIPENKELTFLMNYEIDQDIYEILQENTQKLYFSLEYPEAVYDVLHKTTSESVLAEQPTDHKTTYQTPFKLNIDLTKKELEKIKNNLSGFNLIIADKDKDPIAHFIDLNGFNTFDPDTSNSTHIDEITK</sequence>
<protein>
    <recommendedName>
        <fullName evidence="4">Lipoprotein</fullName>
    </recommendedName>
</protein>
<accession>A0A109MYT5</accession>
<evidence type="ECO:0000313" key="2">
    <source>
        <dbReference type="EMBL" id="KWW20298.1"/>
    </source>
</evidence>
<reference evidence="2 3" key="1">
    <citation type="submission" date="2015-11" db="EMBL/GenBank/DDBJ databases">
        <title>Genome Sequence of Bacillus simplex strain VanAntwerpen2.</title>
        <authorList>
            <person name="Couger M.B."/>
        </authorList>
    </citation>
    <scope>NUCLEOTIDE SEQUENCE [LARGE SCALE GENOMIC DNA]</scope>
    <source>
        <strain evidence="2 3">VanAntwerpen02</strain>
    </source>
</reference>
<dbReference type="PROSITE" id="PS51257">
    <property type="entry name" value="PROKAR_LIPOPROTEIN"/>
    <property type="match status" value="1"/>
</dbReference>